<organism evidence="1 2">
    <name type="scientific">Lasallia pustulata</name>
    <dbReference type="NCBI Taxonomy" id="136370"/>
    <lineage>
        <taxon>Eukaryota</taxon>
        <taxon>Fungi</taxon>
        <taxon>Dikarya</taxon>
        <taxon>Ascomycota</taxon>
        <taxon>Pezizomycotina</taxon>
        <taxon>Lecanoromycetes</taxon>
        <taxon>OSLEUM clade</taxon>
        <taxon>Umbilicariomycetidae</taxon>
        <taxon>Umbilicariales</taxon>
        <taxon>Umbilicariaceae</taxon>
        <taxon>Lasallia</taxon>
    </lineage>
</organism>
<name>A0A5M8PL82_9LECA</name>
<reference evidence="1 2" key="1">
    <citation type="submission" date="2019-09" db="EMBL/GenBank/DDBJ databases">
        <title>The hologenome of the rock-dwelling lichen Lasallia pustulata.</title>
        <authorList>
            <person name="Greshake Tzovaras B."/>
            <person name="Segers F."/>
            <person name="Bicker A."/>
            <person name="Dal Grande F."/>
            <person name="Otte J."/>
            <person name="Hankeln T."/>
            <person name="Schmitt I."/>
            <person name="Ebersberger I."/>
        </authorList>
    </citation>
    <scope>NUCLEOTIDE SEQUENCE [LARGE SCALE GENOMIC DNA]</scope>
    <source>
        <strain evidence="1">A1-1</strain>
    </source>
</reference>
<comment type="caution">
    <text evidence="1">The sequence shown here is derived from an EMBL/GenBank/DDBJ whole genome shotgun (WGS) entry which is preliminary data.</text>
</comment>
<proteinExistence type="predicted"/>
<evidence type="ECO:0000313" key="1">
    <source>
        <dbReference type="EMBL" id="KAA6409638.1"/>
    </source>
</evidence>
<protein>
    <submittedName>
        <fullName evidence="1">Uncharacterized protein</fullName>
    </submittedName>
</protein>
<sequence>MAKQRKVTINTEITEDDLRVRELKAFIEQKLKDADDIKAFLQDFRESTEPGMIAASSVKSIEEALALTGVRYMGSMPAHVWHLPKDFDRTAEPQHACPWLETALSDFASSSYWHSHSAEALRRTPLDMIFFDRLSLRQNNAAARNLVLKGEHSIVTDCLGDQPHISGIADYVLGYCYAEAKRPETLSQGISQMILYLAGIQQHRKKLRPDKIMNTVYGTLTDSQKFEFFRLDDDGSLQISSQLKTYRFLDNILEAAMEFSPHTTPSKTFPASSAKWERQTGQKWFDILDTLAWESDTSNGEDEYDILKSGDRVTV</sequence>
<evidence type="ECO:0000313" key="2">
    <source>
        <dbReference type="Proteomes" id="UP000324767"/>
    </source>
</evidence>
<dbReference type="Proteomes" id="UP000324767">
    <property type="component" value="Unassembled WGS sequence"/>
</dbReference>
<accession>A0A5M8PL82</accession>
<dbReference type="AlphaFoldDB" id="A0A5M8PL82"/>
<dbReference type="EMBL" id="VXIT01000010">
    <property type="protein sequence ID" value="KAA6409638.1"/>
    <property type="molecule type" value="Genomic_DNA"/>
</dbReference>
<gene>
    <name evidence="1" type="ORF">FRX48_06250</name>
</gene>
<dbReference type="OrthoDB" id="2103397at2759"/>